<dbReference type="Gene3D" id="3.40.50.1820">
    <property type="entry name" value="alpha/beta hydrolase"/>
    <property type="match status" value="1"/>
</dbReference>
<dbReference type="InterPro" id="IPR002018">
    <property type="entry name" value="CarbesteraseB"/>
</dbReference>
<dbReference type="RefSeq" id="WP_051902371.1">
    <property type="nucleotide sequence ID" value="NZ_BNEE01000006.1"/>
</dbReference>
<protein>
    <recommendedName>
        <fullName evidence="2">Carboxylesterase type B domain-containing protein</fullName>
    </recommendedName>
</protein>
<evidence type="ECO:0000259" key="2">
    <source>
        <dbReference type="Pfam" id="PF00135"/>
    </source>
</evidence>
<dbReference type="InterPro" id="IPR050309">
    <property type="entry name" value="Type-B_Carboxylest/Lipase"/>
</dbReference>
<dbReference type="InterPro" id="IPR029058">
    <property type="entry name" value="AB_hydrolase_fold"/>
</dbReference>
<keyword evidence="1" id="KW-0732">Signal</keyword>
<name>A0A919LCW6_9ACTN</name>
<evidence type="ECO:0000256" key="1">
    <source>
        <dbReference type="SAM" id="SignalP"/>
    </source>
</evidence>
<organism evidence="3 4">
    <name type="scientific">Streptomyces xanthophaeus</name>
    <dbReference type="NCBI Taxonomy" id="67385"/>
    <lineage>
        <taxon>Bacteria</taxon>
        <taxon>Bacillati</taxon>
        <taxon>Actinomycetota</taxon>
        <taxon>Actinomycetes</taxon>
        <taxon>Kitasatosporales</taxon>
        <taxon>Streptomycetaceae</taxon>
        <taxon>Streptomyces</taxon>
    </lineage>
</organism>
<sequence length="137" mass="14386">MKRSWRRLIRPAAARPLLGTALALTALLASAVPATALPGGGPRPVVTVAQGSLRGQDRGGAQEFLGIPYAAPPVGAARLRAPQAPARWPGVRDAVRQAPACLQFSPFGLKDPAAVSEDCLYLDVYRPRGARPGARCR</sequence>
<dbReference type="Proteomes" id="UP000600026">
    <property type="component" value="Unassembled WGS sequence"/>
</dbReference>
<gene>
    <name evidence="3" type="ORF">Sxan_31250</name>
</gene>
<dbReference type="PROSITE" id="PS00941">
    <property type="entry name" value="CARBOXYLESTERASE_B_2"/>
    <property type="match status" value="1"/>
</dbReference>
<comment type="caution">
    <text evidence="3">The sequence shown here is derived from an EMBL/GenBank/DDBJ whole genome shotgun (WGS) entry which is preliminary data.</text>
</comment>
<dbReference type="PANTHER" id="PTHR11559">
    <property type="entry name" value="CARBOXYLESTERASE"/>
    <property type="match status" value="1"/>
</dbReference>
<dbReference type="InterPro" id="IPR019819">
    <property type="entry name" value="Carboxylesterase_B_CS"/>
</dbReference>
<dbReference type="OrthoDB" id="4205369at2"/>
<dbReference type="Pfam" id="PF00135">
    <property type="entry name" value="COesterase"/>
    <property type="match status" value="1"/>
</dbReference>
<accession>A0A919LCW6</accession>
<feature type="chain" id="PRO_5037985264" description="Carboxylesterase type B domain-containing protein" evidence="1">
    <location>
        <begin position="37"/>
        <end position="137"/>
    </location>
</feature>
<feature type="signal peptide" evidence="1">
    <location>
        <begin position="1"/>
        <end position="36"/>
    </location>
</feature>
<evidence type="ECO:0000313" key="3">
    <source>
        <dbReference type="EMBL" id="GHI85761.1"/>
    </source>
</evidence>
<reference evidence="3" key="1">
    <citation type="submission" date="2020-09" db="EMBL/GenBank/DDBJ databases">
        <title>Whole genome shotgun sequence of Streptomyces xanthophaeus NBRC 12829.</title>
        <authorList>
            <person name="Komaki H."/>
            <person name="Tamura T."/>
        </authorList>
    </citation>
    <scope>NUCLEOTIDE SEQUENCE</scope>
    <source>
        <strain evidence="3">NBRC 12829</strain>
    </source>
</reference>
<feature type="domain" description="Carboxylesterase type B" evidence="2">
    <location>
        <begin position="43"/>
        <end position="129"/>
    </location>
</feature>
<proteinExistence type="predicted"/>
<dbReference type="EMBL" id="BNEE01000006">
    <property type="protein sequence ID" value="GHI85761.1"/>
    <property type="molecule type" value="Genomic_DNA"/>
</dbReference>
<keyword evidence="4" id="KW-1185">Reference proteome</keyword>
<evidence type="ECO:0000313" key="4">
    <source>
        <dbReference type="Proteomes" id="UP000600026"/>
    </source>
</evidence>
<dbReference type="SUPFAM" id="SSF53474">
    <property type="entry name" value="alpha/beta-Hydrolases"/>
    <property type="match status" value="1"/>
</dbReference>
<dbReference type="AlphaFoldDB" id="A0A919LCW6"/>